<organism evidence="1 2">
    <name type="scientific">Dendrobium catenatum</name>
    <dbReference type="NCBI Taxonomy" id="906689"/>
    <lineage>
        <taxon>Eukaryota</taxon>
        <taxon>Viridiplantae</taxon>
        <taxon>Streptophyta</taxon>
        <taxon>Embryophyta</taxon>
        <taxon>Tracheophyta</taxon>
        <taxon>Spermatophyta</taxon>
        <taxon>Magnoliopsida</taxon>
        <taxon>Liliopsida</taxon>
        <taxon>Asparagales</taxon>
        <taxon>Orchidaceae</taxon>
        <taxon>Epidendroideae</taxon>
        <taxon>Malaxideae</taxon>
        <taxon>Dendrobiinae</taxon>
        <taxon>Dendrobium</taxon>
    </lineage>
</organism>
<evidence type="ECO:0000313" key="1">
    <source>
        <dbReference type="EMBL" id="PKU71784.1"/>
    </source>
</evidence>
<dbReference type="Proteomes" id="UP000233837">
    <property type="component" value="Unassembled WGS sequence"/>
</dbReference>
<gene>
    <name evidence="1" type="ORF">MA16_Dca008313</name>
</gene>
<name>A0A2I0W7Z7_9ASPA</name>
<accession>A0A2I0W7Z7</accession>
<sequence length="78" mass="8845">MPPSTLVHIEVNENMVPCNVLESILFGSYLGIVARDPILAPISFLDWHNKGMEPFKKRMLVEVEVNIITNSQMIFMSV</sequence>
<evidence type="ECO:0000313" key="2">
    <source>
        <dbReference type="Proteomes" id="UP000233837"/>
    </source>
</evidence>
<protein>
    <submittedName>
        <fullName evidence="1">Uncharacterized protein</fullName>
    </submittedName>
</protein>
<reference evidence="1 2" key="1">
    <citation type="journal article" date="2016" name="Sci. Rep.">
        <title>The Dendrobium catenatum Lindl. genome sequence provides insights into polysaccharide synthase, floral development and adaptive evolution.</title>
        <authorList>
            <person name="Zhang G.Q."/>
            <person name="Xu Q."/>
            <person name="Bian C."/>
            <person name="Tsai W.C."/>
            <person name="Yeh C.M."/>
            <person name="Liu K.W."/>
            <person name="Yoshida K."/>
            <person name="Zhang L.S."/>
            <person name="Chang S.B."/>
            <person name="Chen F."/>
            <person name="Shi Y."/>
            <person name="Su Y.Y."/>
            <person name="Zhang Y.Q."/>
            <person name="Chen L.J."/>
            <person name="Yin Y."/>
            <person name="Lin M."/>
            <person name="Huang H."/>
            <person name="Deng H."/>
            <person name="Wang Z.W."/>
            <person name="Zhu S.L."/>
            <person name="Zhao X."/>
            <person name="Deng C."/>
            <person name="Niu S.C."/>
            <person name="Huang J."/>
            <person name="Wang M."/>
            <person name="Liu G.H."/>
            <person name="Yang H.J."/>
            <person name="Xiao X.J."/>
            <person name="Hsiao Y.Y."/>
            <person name="Wu W.L."/>
            <person name="Chen Y.Y."/>
            <person name="Mitsuda N."/>
            <person name="Ohme-Takagi M."/>
            <person name="Luo Y.B."/>
            <person name="Van de Peer Y."/>
            <person name="Liu Z.J."/>
        </authorList>
    </citation>
    <scope>NUCLEOTIDE SEQUENCE [LARGE SCALE GENOMIC DNA]</scope>
    <source>
        <tissue evidence="1">The whole plant</tissue>
    </source>
</reference>
<keyword evidence="2" id="KW-1185">Reference proteome</keyword>
<reference evidence="1 2" key="2">
    <citation type="journal article" date="2017" name="Nature">
        <title>The Apostasia genome and the evolution of orchids.</title>
        <authorList>
            <person name="Zhang G.Q."/>
            <person name="Liu K.W."/>
            <person name="Li Z."/>
            <person name="Lohaus R."/>
            <person name="Hsiao Y.Y."/>
            <person name="Niu S.C."/>
            <person name="Wang J.Y."/>
            <person name="Lin Y.C."/>
            <person name="Xu Q."/>
            <person name="Chen L.J."/>
            <person name="Yoshida K."/>
            <person name="Fujiwara S."/>
            <person name="Wang Z.W."/>
            <person name="Zhang Y.Q."/>
            <person name="Mitsuda N."/>
            <person name="Wang M."/>
            <person name="Liu G.H."/>
            <person name="Pecoraro L."/>
            <person name="Huang H.X."/>
            <person name="Xiao X.J."/>
            <person name="Lin M."/>
            <person name="Wu X.Y."/>
            <person name="Wu W.L."/>
            <person name="Chen Y.Y."/>
            <person name="Chang S.B."/>
            <person name="Sakamoto S."/>
            <person name="Ohme-Takagi M."/>
            <person name="Yagi M."/>
            <person name="Zeng S.J."/>
            <person name="Shen C.Y."/>
            <person name="Yeh C.M."/>
            <person name="Luo Y.B."/>
            <person name="Tsai W.C."/>
            <person name="Van de Peer Y."/>
            <person name="Liu Z.J."/>
        </authorList>
    </citation>
    <scope>NUCLEOTIDE SEQUENCE [LARGE SCALE GENOMIC DNA]</scope>
    <source>
        <tissue evidence="1">The whole plant</tissue>
    </source>
</reference>
<proteinExistence type="predicted"/>
<dbReference type="EMBL" id="KZ502859">
    <property type="protein sequence ID" value="PKU71784.1"/>
    <property type="molecule type" value="Genomic_DNA"/>
</dbReference>
<dbReference type="AlphaFoldDB" id="A0A2I0W7Z7"/>